<keyword evidence="2" id="KW-1185">Reference proteome</keyword>
<organism evidence="1 2">
    <name type="scientific">Irpex rosettiformis</name>
    <dbReference type="NCBI Taxonomy" id="378272"/>
    <lineage>
        <taxon>Eukaryota</taxon>
        <taxon>Fungi</taxon>
        <taxon>Dikarya</taxon>
        <taxon>Basidiomycota</taxon>
        <taxon>Agaricomycotina</taxon>
        <taxon>Agaricomycetes</taxon>
        <taxon>Polyporales</taxon>
        <taxon>Irpicaceae</taxon>
        <taxon>Irpex</taxon>
    </lineage>
</organism>
<dbReference type="EMBL" id="MU274921">
    <property type="protein sequence ID" value="KAI0086846.1"/>
    <property type="molecule type" value="Genomic_DNA"/>
</dbReference>
<name>A0ACB8TY18_9APHY</name>
<gene>
    <name evidence="1" type="ORF">BDY19DRAFT_333632</name>
</gene>
<protein>
    <submittedName>
        <fullName evidence="1">Uncharacterized protein</fullName>
    </submittedName>
</protein>
<sequence length="218" mass="24509">MASQTPTDGTATVATTQKYVPRFKRDPTAVASAITKLYAQQEIMKKFGGQSNHTFCRSPDPNPPPPLQDSEVTDHAPEETPAADPESPVNAGDQQVVLHPLIDEFCRVMIHKHAHLSPPKELWTRNNIPQLDANIGRAVPVFSEVTTNGFEFLGWYKITRWELCPGGGAAVQNFIRRRKFSQRDKTADYWRKALGQDWARVQLERVSEMTVNPMQIEG</sequence>
<evidence type="ECO:0000313" key="1">
    <source>
        <dbReference type="EMBL" id="KAI0086846.1"/>
    </source>
</evidence>
<comment type="caution">
    <text evidence="1">The sequence shown here is derived from an EMBL/GenBank/DDBJ whole genome shotgun (WGS) entry which is preliminary data.</text>
</comment>
<evidence type="ECO:0000313" key="2">
    <source>
        <dbReference type="Proteomes" id="UP001055072"/>
    </source>
</evidence>
<reference evidence="1" key="1">
    <citation type="journal article" date="2021" name="Environ. Microbiol.">
        <title>Gene family expansions and transcriptome signatures uncover fungal adaptations to wood decay.</title>
        <authorList>
            <person name="Hage H."/>
            <person name="Miyauchi S."/>
            <person name="Viragh M."/>
            <person name="Drula E."/>
            <person name="Min B."/>
            <person name="Chaduli D."/>
            <person name="Navarro D."/>
            <person name="Favel A."/>
            <person name="Norest M."/>
            <person name="Lesage-Meessen L."/>
            <person name="Balint B."/>
            <person name="Merenyi Z."/>
            <person name="de Eugenio L."/>
            <person name="Morin E."/>
            <person name="Martinez A.T."/>
            <person name="Baldrian P."/>
            <person name="Stursova M."/>
            <person name="Martinez M.J."/>
            <person name="Novotny C."/>
            <person name="Magnuson J.K."/>
            <person name="Spatafora J.W."/>
            <person name="Maurice S."/>
            <person name="Pangilinan J."/>
            <person name="Andreopoulos W."/>
            <person name="LaButti K."/>
            <person name="Hundley H."/>
            <person name="Na H."/>
            <person name="Kuo A."/>
            <person name="Barry K."/>
            <person name="Lipzen A."/>
            <person name="Henrissat B."/>
            <person name="Riley R."/>
            <person name="Ahrendt S."/>
            <person name="Nagy L.G."/>
            <person name="Grigoriev I.V."/>
            <person name="Martin F."/>
            <person name="Rosso M.N."/>
        </authorList>
    </citation>
    <scope>NUCLEOTIDE SEQUENCE</scope>
    <source>
        <strain evidence="1">CBS 384.51</strain>
    </source>
</reference>
<proteinExistence type="predicted"/>
<dbReference type="Proteomes" id="UP001055072">
    <property type="component" value="Unassembled WGS sequence"/>
</dbReference>
<accession>A0ACB8TY18</accession>